<organism evidence="3">
    <name type="scientific">Cacopsylla melanoneura</name>
    <dbReference type="NCBI Taxonomy" id="428564"/>
    <lineage>
        <taxon>Eukaryota</taxon>
        <taxon>Metazoa</taxon>
        <taxon>Ecdysozoa</taxon>
        <taxon>Arthropoda</taxon>
        <taxon>Hexapoda</taxon>
        <taxon>Insecta</taxon>
        <taxon>Pterygota</taxon>
        <taxon>Neoptera</taxon>
        <taxon>Paraneoptera</taxon>
        <taxon>Hemiptera</taxon>
        <taxon>Sternorrhyncha</taxon>
        <taxon>Psylloidea</taxon>
        <taxon>Psyllidae</taxon>
        <taxon>Psyllinae</taxon>
        <taxon>Cacopsylla</taxon>
    </lineage>
</organism>
<dbReference type="AlphaFoldDB" id="A0A8D8ZG43"/>
<dbReference type="EMBL" id="HBUF01495663">
    <property type="protein sequence ID" value="CAG6745446.1"/>
    <property type="molecule type" value="Transcribed_RNA"/>
</dbReference>
<sequence>MFSVFFYSPYLDFGRKMDESEIIHYLSLDSDDDNECDSDEELSSDFKVWSQEEIYEMFPSSPSDQDQGESTVSTQNDNMEVDTEVGRLPVSDEEVPEIAMEVEIEGPPVQPPISARDVQWRRGNFVSKEDQIKFRGNDRLPEEITRLQTPYQFCTYFFTQEMKRKIVEETIRYSVQLDPSKPLPLSMVDLDKFLGICLLMSVVHLPNSRYYWHSLIGNESVINTMGVNHIEEIERFLHFNDNDKAVPPNLPSPNHMLFHIRNDSFLGHFWTLGRPKFKKK</sequence>
<dbReference type="PANTHER" id="PTHR47272">
    <property type="entry name" value="DDE_TNP_1_7 DOMAIN-CONTAINING PROTEIN"/>
    <property type="match status" value="1"/>
</dbReference>
<feature type="domain" description="PiggyBac transposable element-derived protein" evidence="2">
    <location>
        <begin position="149"/>
        <end position="246"/>
    </location>
</feature>
<dbReference type="InterPro" id="IPR029526">
    <property type="entry name" value="PGBD"/>
</dbReference>
<feature type="compositionally biased region" description="Polar residues" evidence="1">
    <location>
        <begin position="60"/>
        <end position="78"/>
    </location>
</feature>
<evidence type="ECO:0000256" key="1">
    <source>
        <dbReference type="SAM" id="MobiDB-lite"/>
    </source>
</evidence>
<feature type="region of interest" description="Disordered" evidence="1">
    <location>
        <begin position="58"/>
        <end position="80"/>
    </location>
</feature>
<protein>
    <recommendedName>
        <fullName evidence="2">PiggyBac transposable element-derived protein domain-containing protein</fullName>
    </recommendedName>
</protein>
<name>A0A8D8ZG43_9HEMI</name>
<dbReference type="Pfam" id="PF13843">
    <property type="entry name" value="DDE_Tnp_1_7"/>
    <property type="match status" value="1"/>
</dbReference>
<evidence type="ECO:0000313" key="3">
    <source>
        <dbReference type="EMBL" id="CAG6745446.1"/>
    </source>
</evidence>
<dbReference type="PANTHER" id="PTHR47272:SF1">
    <property type="entry name" value="PIGGYBAC TRANSPOSABLE ELEMENT-DERIVED PROTEIN 3-LIKE"/>
    <property type="match status" value="1"/>
</dbReference>
<reference evidence="3" key="1">
    <citation type="submission" date="2021-05" db="EMBL/GenBank/DDBJ databases">
        <authorList>
            <person name="Alioto T."/>
            <person name="Alioto T."/>
            <person name="Gomez Garrido J."/>
        </authorList>
    </citation>
    <scope>NUCLEOTIDE SEQUENCE</scope>
</reference>
<accession>A0A8D8ZG43</accession>
<evidence type="ECO:0000259" key="2">
    <source>
        <dbReference type="Pfam" id="PF13843"/>
    </source>
</evidence>
<proteinExistence type="predicted"/>